<reference evidence="2" key="2">
    <citation type="journal article" date="2023" name="Proc. Natl. Acad. Sci. U.S.A.">
        <title>A global phylogenomic analysis of the shiitake genus Lentinula.</title>
        <authorList>
            <person name="Sierra-Patev S."/>
            <person name="Min B."/>
            <person name="Naranjo-Ortiz M."/>
            <person name="Looney B."/>
            <person name="Konkel Z."/>
            <person name="Slot J.C."/>
            <person name="Sakamoto Y."/>
            <person name="Steenwyk J.L."/>
            <person name="Rokas A."/>
            <person name="Carro J."/>
            <person name="Camarero S."/>
            <person name="Ferreira P."/>
            <person name="Molpeceres G."/>
            <person name="Ruiz-Duenas F.J."/>
            <person name="Serrano A."/>
            <person name="Henrissat B."/>
            <person name="Drula E."/>
            <person name="Hughes K.W."/>
            <person name="Mata J.L."/>
            <person name="Ishikawa N.K."/>
            <person name="Vargas-Isla R."/>
            <person name="Ushijima S."/>
            <person name="Smith C.A."/>
            <person name="Donoghue J."/>
            <person name="Ahrendt S."/>
            <person name="Andreopoulos W."/>
            <person name="He G."/>
            <person name="LaButti K."/>
            <person name="Lipzen A."/>
            <person name="Ng V."/>
            <person name="Riley R."/>
            <person name="Sandor L."/>
            <person name="Barry K."/>
            <person name="Martinez A.T."/>
            <person name="Xiao Y."/>
            <person name="Gibbons J.G."/>
            <person name="Terashima K."/>
            <person name="Grigoriev I.V."/>
            <person name="Hibbett D."/>
        </authorList>
    </citation>
    <scope>NUCLEOTIDE SEQUENCE</scope>
    <source>
        <strain evidence="2">Sp2 HRB7682 ss15</strain>
    </source>
</reference>
<dbReference type="PANTHER" id="PTHR23329:SF1">
    <property type="entry name" value="TUFTELIN-INTERACTING PROTEIN 11"/>
    <property type="match status" value="1"/>
</dbReference>
<dbReference type="AlphaFoldDB" id="A0A9W9DML7"/>
<organism evidence="2 3">
    <name type="scientific">Lentinula lateritia</name>
    <dbReference type="NCBI Taxonomy" id="40482"/>
    <lineage>
        <taxon>Eukaryota</taxon>
        <taxon>Fungi</taxon>
        <taxon>Dikarya</taxon>
        <taxon>Basidiomycota</taxon>
        <taxon>Agaricomycotina</taxon>
        <taxon>Agaricomycetes</taxon>
        <taxon>Agaricomycetidae</taxon>
        <taxon>Agaricales</taxon>
        <taxon>Marasmiineae</taxon>
        <taxon>Omphalotaceae</taxon>
        <taxon>Lentinula</taxon>
    </lineage>
</organism>
<gene>
    <name evidence="2" type="ORF">C8J55DRAFT_575063</name>
</gene>
<proteinExistence type="predicted"/>
<evidence type="ECO:0000256" key="1">
    <source>
        <dbReference type="SAM" id="MobiDB-lite"/>
    </source>
</evidence>
<feature type="region of interest" description="Disordered" evidence="1">
    <location>
        <begin position="107"/>
        <end position="128"/>
    </location>
</feature>
<evidence type="ECO:0000313" key="3">
    <source>
        <dbReference type="Proteomes" id="UP001150238"/>
    </source>
</evidence>
<dbReference type="Proteomes" id="UP001150238">
    <property type="component" value="Unassembled WGS sequence"/>
</dbReference>
<reference evidence="2" key="1">
    <citation type="submission" date="2022-08" db="EMBL/GenBank/DDBJ databases">
        <authorList>
            <consortium name="DOE Joint Genome Institute"/>
            <person name="Min B."/>
            <person name="Riley R."/>
            <person name="Sierra-Patev S."/>
            <person name="Naranjo-Ortiz M."/>
            <person name="Looney B."/>
            <person name="Konkel Z."/>
            <person name="Slot J.C."/>
            <person name="Sakamoto Y."/>
            <person name="Steenwyk J.L."/>
            <person name="Rokas A."/>
            <person name="Carro J."/>
            <person name="Camarero S."/>
            <person name="Ferreira P."/>
            <person name="Molpeceres G."/>
            <person name="Ruiz-Duenas F.J."/>
            <person name="Serrano A."/>
            <person name="Henrissat B."/>
            <person name="Drula E."/>
            <person name="Hughes K.W."/>
            <person name="Mata J.L."/>
            <person name="Ishikawa N.K."/>
            <person name="Vargas-Isla R."/>
            <person name="Ushijima S."/>
            <person name="Smith C.A."/>
            <person name="Ahrendt S."/>
            <person name="Andreopoulos W."/>
            <person name="He G."/>
            <person name="Labutti K."/>
            <person name="Lipzen A."/>
            <person name="Ng V."/>
            <person name="Sandor L."/>
            <person name="Barry K."/>
            <person name="Martinez A.T."/>
            <person name="Xiao Y."/>
            <person name="Gibbons J.G."/>
            <person name="Terashima K."/>
            <person name="Hibbett D.S."/>
            <person name="Grigoriev I.V."/>
        </authorList>
    </citation>
    <scope>NUCLEOTIDE SEQUENCE</scope>
    <source>
        <strain evidence="2">Sp2 HRB7682 ss15</strain>
    </source>
</reference>
<protein>
    <submittedName>
        <fullName evidence="2">Uncharacterized protein</fullName>
    </submittedName>
</protein>
<accession>A0A9W9DML7</accession>
<comment type="caution">
    <text evidence="2">The sequence shown here is derived from an EMBL/GenBank/DDBJ whole genome shotgun (WGS) entry which is preliminary data.</text>
</comment>
<dbReference type="PANTHER" id="PTHR23329">
    <property type="entry name" value="TUFTELIN-INTERACTING PROTEIN 11-RELATED"/>
    <property type="match status" value="1"/>
</dbReference>
<evidence type="ECO:0000313" key="2">
    <source>
        <dbReference type="EMBL" id="KAJ4477682.1"/>
    </source>
</evidence>
<name>A0A9W9DML7_9AGAR</name>
<dbReference type="InterPro" id="IPR045211">
    <property type="entry name" value="TFP11/STIP/Ntr1"/>
</dbReference>
<dbReference type="GO" id="GO:0071008">
    <property type="term" value="C:U2-type post-mRNA release spliceosomal complex"/>
    <property type="evidence" value="ECO:0007669"/>
    <property type="project" value="TreeGrafter"/>
</dbReference>
<dbReference type="EMBL" id="JANVFS010000018">
    <property type="protein sequence ID" value="KAJ4477682.1"/>
    <property type="molecule type" value="Genomic_DNA"/>
</dbReference>
<sequence>MLDQLILPKMQKAVADWNPKQLDKKVSLQTIVFPWLPLVGLRLEDFVGFSFWKGSFLENIQSVSGISRGFIRGLQPMNQAIELGPDTPSQLPKPDYRAEQAQHALTNSPYSRLSNNGDRAKTNASSSFRPSARTQEITFRSIVKEYTASRDLLFTAAGRAHGKIQDAVVQNYSLDGWKRGLLVYILDDAVRSLAAFFLRIETSQNTHGHRIHLLPSTGTSFVICFVSPSQPNTLTPRYLSQSLFKDLHISSTIPMRRSFEELQRCYNRREVRRISDADGEGYIYAFVDVDVWKIGMSKDFVRRREEWDRNCPDLRRIWLPPIRVANRRRAERSSNQSYYGLLSHEESKDLEDSRKLEDDNESNSIHDVPFLALRSFLPSPVTTTTPSVPGAPVQSSLHWIYFRNVPRLTVREFIIRTFVLLDPICLFGLQRSWEMVTVERQKKITGIGSMSSRNSLRPESAAQTKPG</sequence>
<dbReference type="GO" id="GO:0000390">
    <property type="term" value="P:spliceosomal complex disassembly"/>
    <property type="evidence" value="ECO:0007669"/>
    <property type="project" value="InterPro"/>
</dbReference>